<dbReference type="AlphaFoldDB" id="X1V2H3"/>
<dbReference type="EMBL" id="BARW01034432">
    <property type="protein sequence ID" value="GAJ06371.1"/>
    <property type="molecule type" value="Genomic_DNA"/>
</dbReference>
<comment type="caution">
    <text evidence="1">The sequence shown here is derived from an EMBL/GenBank/DDBJ whole genome shotgun (WGS) entry which is preliminary data.</text>
</comment>
<proteinExistence type="predicted"/>
<organism evidence="1">
    <name type="scientific">marine sediment metagenome</name>
    <dbReference type="NCBI Taxonomy" id="412755"/>
    <lineage>
        <taxon>unclassified sequences</taxon>
        <taxon>metagenomes</taxon>
        <taxon>ecological metagenomes</taxon>
    </lineage>
</organism>
<protein>
    <submittedName>
        <fullName evidence="1">Uncharacterized protein</fullName>
    </submittedName>
</protein>
<feature type="non-terminal residue" evidence="1">
    <location>
        <position position="32"/>
    </location>
</feature>
<sequence length="32" mass="3395">MSRKIAVIAGENRIIIELNDTETAKAVAQAAP</sequence>
<name>X1V2H3_9ZZZZ</name>
<gene>
    <name evidence="1" type="ORF">S12H4_53974</name>
</gene>
<accession>X1V2H3</accession>
<evidence type="ECO:0000313" key="1">
    <source>
        <dbReference type="EMBL" id="GAJ06371.1"/>
    </source>
</evidence>
<reference evidence="1" key="1">
    <citation type="journal article" date="2014" name="Front. Microbiol.">
        <title>High frequency of phylogenetically diverse reductive dehalogenase-homologous genes in deep subseafloor sedimentary metagenomes.</title>
        <authorList>
            <person name="Kawai M."/>
            <person name="Futagami T."/>
            <person name="Toyoda A."/>
            <person name="Takaki Y."/>
            <person name="Nishi S."/>
            <person name="Hori S."/>
            <person name="Arai W."/>
            <person name="Tsubouchi T."/>
            <person name="Morono Y."/>
            <person name="Uchiyama I."/>
            <person name="Ito T."/>
            <person name="Fujiyama A."/>
            <person name="Inagaki F."/>
            <person name="Takami H."/>
        </authorList>
    </citation>
    <scope>NUCLEOTIDE SEQUENCE</scope>
    <source>
        <strain evidence="1">Expedition CK06-06</strain>
    </source>
</reference>